<comment type="caution">
    <text evidence="2">The sequence shown here is derived from an EMBL/GenBank/DDBJ whole genome shotgun (WGS) entry which is preliminary data.</text>
</comment>
<reference evidence="2 3" key="1">
    <citation type="submission" date="2019-03" db="EMBL/GenBank/DDBJ databases">
        <title>The genome sequence of a newly discovered highly antifungal drug resistant Aspergillus species, Aspergillus tanneri NIH 1004.</title>
        <authorList>
            <person name="Mounaud S."/>
            <person name="Singh I."/>
            <person name="Joardar V."/>
            <person name="Pakala S."/>
            <person name="Pakala S."/>
            <person name="Venepally P."/>
            <person name="Hoover J."/>
            <person name="Nierman W."/>
            <person name="Chung J."/>
            <person name="Losada L."/>
        </authorList>
    </citation>
    <scope>NUCLEOTIDE SEQUENCE [LARGE SCALE GENOMIC DNA]</scope>
    <source>
        <strain evidence="2 3">NIH1004</strain>
    </source>
</reference>
<dbReference type="InterPro" id="IPR035979">
    <property type="entry name" value="RBD_domain_sf"/>
</dbReference>
<keyword evidence="3" id="KW-1185">Reference proteome</keyword>
<proteinExistence type="predicted"/>
<evidence type="ECO:0008006" key="4">
    <source>
        <dbReference type="Google" id="ProtNLM"/>
    </source>
</evidence>
<organism evidence="2 3">
    <name type="scientific">Aspergillus tanneri</name>
    <dbReference type="NCBI Taxonomy" id="1220188"/>
    <lineage>
        <taxon>Eukaryota</taxon>
        <taxon>Fungi</taxon>
        <taxon>Dikarya</taxon>
        <taxon>Ascomycota</taxon>
        <taxon>Pezizomycotina</taxon>
        <taxon>Eurotiomycetes</taxon>
        <taxon>Eurotiomycetidae</taxon>
        <taxon>Eurotiales</taxon>
        <taxon>Aspergillaceae</taxon>
        <taxon>Aspergillus</taxon>
        <taxon>Aspergillus subgen. Circumdati</taxon>
    </lineage>
</organism>
<feature type="compositionally biased region" description="Low complexity" evidence="1">
    <location>
        <begin position="10"/>
        <end position="44"/>
    </location>
</feature>
<sequence>MSTAVDNHADTQAATTPAPATTTPEATNGTAPATAQSTDAAAVSADEGRRLYIGNLAYATTEGELKEFFTNYKM</sequence>
<dbReference type="SUPFAM" id="SSF54928">
    <property type="entry name" value="RNA-binding domain, RBD"/>
    <property type="match status" value="1"/>
</dbReference>
<gene>
    <name evidence="2" type="ORF">EYZ11_007391</name>
</gene>
<dbReference type="GO" id="GO:0003676">
    <property type="term" value="F:nucleic acid binding"/>
    <property type="evidence" value="ECO:0007669"/>
    <property type="project" value="InterPro"/>
</dbReference>
<dbReference type="AlphaFoldDB" id="A0A4S3JFF1"/>
<feature type="region of interest" description="Disordered" evidence="1">
    <location>
        <begin position="1"/>
        <end position="44"/>
    </location>
</feature>
<accession>A0A4S3JFF1</accession>
<dbReference type="EMBL" id="SOSA01000284">
    <property type="protein sequence ID" value="THC93148.1"/>
    <property type="molecule type" value="Genomic_DNA"/>
</dbReference>
<dbReference type="STRING" id="1220188.A0A4S3JFF1"/>
<protein>
    <recommendedName>
        <fullName evidence="4">RRM domain-containing protein</fullName>
    </recommendedName>
</protein>
<evidence type="ECO:0000256" key="1">
    <source>
        <dbReference type="SAM" id="MobiDB-lite"/>
    </source>
</evidence>
<evidence type="ECO:0000313" key="2">
    <source>
        <dbReference type="EMBL" id="THC93148.1"/>
    </source>
</evidence>
<dbReference type="Gene3D" id="3.30.70.330">
    <property type="match status" value="1"/>
</dbReference>
<dbReference type="InterPro" id="IPR012677">
    <property type="entry name" value="Nucleotide-bd_a/b_plait_sf"/>
</dbReference>
<dbReference type="Proteomes" id="UP000308092">
    <property type="component" value="Unassembled WGS sequence"/>
</dbReference>
<evidence type="ECO:0000313" key="3">
    <source>
        <dbReference type="Proteomes" id="UP000308092"/>
    </source>
</evidence>
<dbReference type="VEuPathDB" id="FungiDB:EYZ11_007391"/>
<name>A0A4S3JFF1_9EURO</name>